<evidence type="ECO:0000259" key="2">
    <source>
        <dbReference type="Pfam" id="PF02698"/>
    </source>
</evidence>
<organism evidence="3 4">
    <name type="scientific">Calidithermus terrae</name>
    <dbReference type="NCBI Taxonomy" id="1408545"/>
    <lineage>
        <taxon>Bacteria</taxon>
        <taxon>Thermotogati</taxon>
        <taxon>Deinococcota</taxon>
        <taxon>Deinococci</taxon>
        <taxon>Thermales</taxon>
        <taxon>Thermaceae</taxon>
        <taxon>Calidithermus</taxon>
    </lineage>
</organism>
<dbReference type="InterPro" id="IPR051599">
    <property type="entry name" value="Cell_Envelope_Assoc"/>
</dbReference>
<dbReference type="GO" id="GO:0000270">
    <property type="term" value="P:peptidoglycan metabolic process"/>
    <property type="evidence" value="ECO:0007669"/>
    <property type="project" value="TreeGrafter"/>
</dbReference>
<dbReference type="PANTHER" id="PTHR30336">
    <property type="entry name" value="INNER MEMBRANE PROTEIN, PROBABLE PERMEASE"/>
    <property type="match status" value="1"/>
</dbReference>
<feature type="domain" description="DUF218" evidence="2">
    <location>
        <begin position="40"/>
        <end position="170"/>
    </location>
</feature>
<keyword evidence="1" id="KW-0812">Transmembrane</keyword>
<dbReference type="Gene3D" id="3.40.50.620">
    <property type="entry name" value="HUPs"/>
    <property type="match status" value="1"/>
</dbReference>
<dbReference type="InterPro" id="IPR003848">
    <property type="entry name" value="DUF218"/>
</dbReference>
<dbReference type="GO" id="GO:0005886">
    <property type="term" value="C:plasma membrane"/>
    <property type="evidence" value="ECO:0007669"/>
    <property type="project" value="TreeGrafter"/>
</dbReference>
<dbReference type="CDD" id="cd06259">
    <property type="entry name" value="YdcF-like"/>
    <property type="match status" value="1"/>
</dbReference>
<dbReference type="OrthoDB" id="9782395at2"/>
<keyword evidence="1" id="KW-0472">Membrane</keyword>
<dbReference type="PANTHER" id="PTHR30336:SF4">
    <property type="entry name" value="ENVELOPE BIOGENESIS FACTOR ELYC"/>
    <property type="match status" value="1"/>
</dbReference>
<gene>
    <name evidence="3" type="ORF">Mterra_03142</name>
</gene>
<dbReference type="AlphaFoldDB" id="A0A399ECD0"/>
<evidence type="ECO:0000313" key="3">
    <source>
        <dbReference type="EMBL" id="RIH81456.1"/>
    </source>
</evidence>
<dbReference type="Proteomes" id="UP000265715">
    <property type="component" value="Unassembled WGS sequence"/>
</dbReference>
<evidence type="ECO:0000256" key="1">
    <source>
        <dbReference type="SAM" id="Phobius"/>
    </source>
</evidence>
<dbReference type="GO" id="GO:0043164">
    <property type="term" value="P:Gram-negative-bacterium-type cell wall biogenesis"/>
    <property type="evidence" value="ECO:0007669"/>
    <property type="project" value="TreeGrafter"/>
</dbReference>
<keyword evidence="1" id="KW-1133">Transmembrane helix</keyword>
<accession>A0A399ECD0</accession>
<comment type="caution">
    <text evidence="3">The sequence shown here is derived from an EMBL/GenBank/DDBJ whole genome shotgun (WGS) entry which is preliminary data.</text>
</comment>
<dbReference type="Pfam" id="PF02698">
    <property type="entry name" value="DUF218"/>
    <property type="match status" value="1"/>
</dbReference>
<name>A0A399ECD0_9DEIN</name>
<dbReference type="EMBL" id="QXDL01000172">
    <property type="protein sequence ID" value="RIH81456.1"/>
    <property type="molecule type" value="Genomic_DNA"/>
</dbReference>
<proteinExistence type="predicted"/>
<dbReference type="InterPro" id="IPR014729">
    <property type="entry name" value="Rossmann-like_a/b/a_fold"/>
</dbReference>
<keyword evidence="4" id="KW-1185">Reference proteome</keyword>
<feature type="transmembrane region" description="Helical" evidence="1">
    <location>
        <begin position="7"/>
        <end position="29"/>
    </location>
</feature>
<protein>
    <recommendedName>
        <fullName evidence="2">DUF218 domain-containing protein</fullName>
    </recommendedName>
</protein>
<reference evidence="3 4" key="1">
    <citation type="submission" date="2018-08" db="EMBL/GenBank/DDBJ databases">
        <title>Meiothermus terrae DSM 26712 genome sequencing project.</title>
        <authorList>
            <person name="Da Costa M.S."/>
            <person name="Albuquerque L."/>
            <person name="Raposo P."/>
            <person name="Froufe H.J.C."/>
            <person name="Barroso C.S."/>
            <person name="Egas C."/>
        </authorList>
    </citation>
    <scope>NUCLEOTIDE SEQUENCE [LARGE SCALE GENOMIC DNA]</scope>
    <source>
        <strain evidence="3 4">DSM 26712</strain>
    </source>
</reference>
<dbReference type="RefSeq" id="WP_119316083.1">
    <property type="nucleotide sequence ID" value="NZ_QXDL01000172.1"/>
</dbReference>
<evidence type="ECO:0000313" key="4">
    <source>
        <dbReference type="Proteomes" id="UP000265715"/>
    </source>
</evidence>
<sequence length="193" mass="21736">MRRRVGIGLLIVLGLGLAAYLAALGYVVLNMNRSTLQQADVALVLGSRVYHGERLNPCLVKRVEEGVEVVRQGWARWLVVSGGLDRESGTVEAQAMARIAQQRGLPEERVVLEPKARSTYQNLRFTRQIMEERGWNTVVIVSEPFHLPRAALMARRLGLEFALAPSPHCPQNLPAFLREPLVLLYYALRGWRE</sequence>